<gene>
    <name evidence="1" type="ORF">ACFQVC_42345</name>
</gene>
<feature type="non-terminal residue" evidence="1">
    <location>
        <position position="1"/>
    </location>
</feature>
<dbReference type="EMBL" id="JBHTCF010000054">
    <property type="protein sequence ID" value="MFC7310839.1"/>
    <property type="molecule type" value="Genomic_DNA"/>
</dbReference>
<dbReference type="Proteomes" id="UP001596523">
    <property type="component" value="Unassembled WGS sequence"/>
</dbReference>
<reference evidence="2" key="1">
    <citation type="journal article" date="2019" name="Int. J. Syst. Evol. Microbiol.">
        <title>The Global Catalogue of Microorganisms (GCM) 10K type strain sequencing project: providing services to taxonomists for standard genome sequencing and annotation.</title>
        <authorList>
            <consortium name="The Broad Institute Genomics Platform"/>
            <consortium name="The Broad Institute Genome Sequencing Center for Infectious Disease"/>
            <person name="Wu L."/>
            <person name="Ma J."/>
        </authorList>
    </citation>
    <scope>NUCLEOTIDE SEQUENCE [LARGE SCALE GENOMIC DNA]</scope>
    <source>
        <strain evidence="2">SYNS20</strain>
    </source>
</reference>
<proteinExistence type="predicted"/>
<accession>A0ABW2JXK6</accession>
<organism evidence="1 2">
    <name type="scientific">Streptomyces monticola</name>
    <dbReference type="NCBI Taxonomy" id="2666263"/>
    <lineage>
        <taxon>Bacteria</taxon>
        <taxon>Bacillati</taxon>
        <taxon>Actinomycetota</taxon>
        <taxon>Actinomycetes</taxon>
        <taxon>Kitasatosporales</taxon>
        <taxon>Streptomycetaceae</taxon>
        <taxon>Streptomyces</taxon>
    </lineage>
</organism>
<protein>
    <submittedName>
        <fullName evidence="1">Uncharacterized protein</fullName>
    </submittedName>
</protein>
<dbReference type="RefSeq" id="WP_381842098.1">
    <property type="nucleotide sequence ID" value="NZ_JBHTCF010000054.1"/>
</dbReference>
<keyword evidence="2" id="KW-1185">Reference proteome</keyword>
<comment type="caution">
    <text evidence="1">The sequence shown here is derived from an EMBL/GenBank/DDBJ whole genome shotgun (WGS) entry which is preliminary data.</text>
</comment>
<name>A0ABW2JXK6_9ACTN</name>
<evidence type="ECO:0000313" key="2">
    <source>
        <dbReference type="Proteomes" id="UP001596523"/>
    </source>
</evidence>
<evidence type="ECO:0000313" key="1">
    <source>
        <dbReference type="EMBL" id="MFC7310839.1"/>
    </source>
</evidence>
<sequence>LSSGRFPSVLRFQLYQILFPFRFPAEAIRNFESVAVGEPIAFGCLSAPLRRFRLYQSFSAALTGV</sequence>